<evidence type="ECO:0000256" key="1">
    <source>
        <dbReference type="SAM" id="Phobius"/>
    </source>
</evidence>
<dbReference type="GeneID" id="94493682"/>
<keyword evidence="1" id="KW-1133">Transmembrane helix</keyword>
<sequence length="211" mass="24115">MTHNPYTIGIAIGICCVIVTIILIIVFSVLMHKKHKRENSKDNEIENSIKTIISDFANSVSDARYITKGDYNNPNGKNKFFINDLLVTEKCIYIFKTNNFDCLKLDGDELEREWQIETKTKKINIPNQITPLKSQISNLGKIVPKNTPIVGVLIFKCDAEISIFNKPSYITYSTINNLKNTLQEINESLDFSMSAQYIENILSNILKFKQN</sequence>
<dbReference type="RefSeq" id="WP_140031368.1">
    <property type="nucleotide sequence ID" value="NZ_AP027305.1"/>
</dbReference>
<accession>A0ABZ0P9S3</accession>
<keyword evidence="3" id="KW-1185">Reference proteome</keyword>
<keyword evidence="1" id="KW-0472">Membrane</keyword>
<organism evidence="2 3">
    <name type="scientific">Metamycoplasma equirhinis</name>
    <dbReference type="NCBI Taxonomy" id="92402"/>
    <lineage>
        <taxon>Bacteria</taxon>
        <taxon>Bacillati</taxon>
        <taxon>Mycoplasmatota</taxon>
        <taxon>Mycoplasmoidales</taxon>
        <taxon>Metamycoplasmataceae</taxon>
        <taxon>Metamycoplasma</taxon>
    </lineage>
</organism>
<keyword evidence="1" id="KW-0812">Transmembrane</keyword>
<name>A0ABZ0P9S3_9BACT</name>
<feature type="transmembrane region" description="Helical" evidence="1">
    <location>
        <begin position="6"/>
        <end position="31"/>
    </location>
</feature>
<evidence type="ECO:0008006" key="4">
    <source>
        <dbReference type="Google" id="ProtNLM"/>
    </source>
</evidence>
<protein>
    <recommendedName>
        <fullName evidence="4">NERD domain-containing protein</fullName>
    </recommendedName>
</protein>
<dbReference type="Proteomes" id="UP001303601">
    <property type="component" value="Chromosome"/>
</dbReference>
<reference evidence="2" key="1">
    <citation type="submission" date="2023-11" db="EMBL/GenBank/DDBJ databases">
        <title>Completed genome sequence of Mycoplasma equirhinis type strain M432/72.</title>
        <authorList>
            <person name="Spergser J."/>
        </authorList>
    </citation>
    <scope>NUCLEOTIDE SEQUENCE [LARGE SCALE GENOMIC DNA]</scope>
    <source>
        <strain evidence="2">M432/72</strain>
    </source>
</reference>
<gene>
    <name evidence="2" type="ORF">R9B83_02185</name>
</gene>
<proteinExistence type="predicted"/>
<evidence type="ECO:0000313" key="2">
    <source>
        <dbReference type="EMBL" id="WPB53779.1"/>
    </source>
</evidence>
<dbReference type="EMBL" id="CP137845">
    <property type="protein sequence ID" value="WPB53779.1"/>
    <property type="molecule type" value="Genomic_DNA"/>
</dbReference>
<evidence type="ECO:0000313" key="3">
    <source>
        <dbReference type="Proteomes" id="UP001303601"/>
    </source>
</evidence>